<dbReference type="Proteomes" id="UP000027466">
    <property type="component" value="Unassembled WGS sequence"/>
</dbReference>
<name>A0A069PNV8_9BURK</name>
<keyword evidence="2" id="KW-1185">Reference proteome</keyword>
<dbReference type="RefSeq" id="WP_035932917.1">
    <property type="nucleotide sequence ID" value="NZ_CADFFX010000004.1"/>
</dbReference>
<gene>
    <name evidence="1" type="ORF">BG61_10635</name>
</gene>
<organism evidence="1 2">
    <name type="scientific">Caballeronia glathei</name>
    <dbReference type="NCBI Taxonomy" id="60547"/>
    <lineage>
        <taxon>Bacteria</taxon>
        <taxon>Pseudomonadati</taxon>
        <taxon>Pseudomonadota</taxon>
        <taxon>Betaproteobacteria</taxon>
        <taxon>Burkholderiales</taxon>
        <taxon>Burkholderiaceae</taxon>
        <taxon>Caballeronia</taxon>
    </lineage>
</organism>
<protein>
    <submittedName>
        <fullName evidence="1">Transcriptional regulator</fullName>
    </submittedName>
</protein>
<comment type="caution">
    <text evidence="1">The sequence shown here is derived from an EMBL/GenBank/DDBJ whole genome shotgun (WGS) entry which is preliminary data.</text>
</comment>
<dbReference type="EMBL" id="JFHC01000018">
    <property type="protein sequence ID" value="KDR42305.1"/>
    <property type="molecule type" value="Genomic_DNA"/>
</dbReference>
<reference evidence="1 2" key="1">
    <citation type="submission" date="2014-03" db="EMBL/GenBank/DDBJ databases">
        <title>Draft Genome Sequences of Four Burkholderia Strains.</title>
        <authorList>
            <person name="Liu X.Y."/>
            <person name="Li C.X."/>
            <person name="Xu J.H."/>
        </authorList>
    </citation>
    <scope>NUCLEOTIDE SEQUENCE [LARGE SCALE GENOMIC DNA]</scope>
    <source>
        <strain evidence="1 2">DSM 50014</strain>
    </source>
</reference>
<accession>A0A069PNV8</accession>
<evidence type="ECO:0000313" key="2">
    <source>
        <dbReference type="Proteomes" id="UP000027466"/>
    </source>
</evidence>
<sequence length="299" mass="32332">MNEQQQTPVSEEEIHAYVDGSLAAHRREEIDRLLERNEDLAARISDYFAINNMFHDRYDRVLAEPVPKRLVDAAGGRRAQAANSASFWPRLAGMAATLVLGVAIGAAATNGGALSSMMPGGGNSFMRTARFDENMAFVRQSAMAHVVYAPEVMRPVEVGVDREHELVKWVSSRLGTDVHPPVLTRNGFELMGGRILPGSDGPIAQFMYRDAQGERVTLCISHRKVNSNTTAFKLYQDGLVNVFYWVDGDFGYAVSGGIDRKMLLDLSHDVYAQLTAGTGGATGTGAASPAQPASGTIAD</sequence>
<dbReference type="AlphaFoldDB" id="A0A069PNV8"/>
<proteinExistence type="predicted"/>
<evidence type="ECO:0000313" key="1">
    <source>
        <dbReference type="EMBL" id="KDR42305.1"/>
    </source>
</evidence>
<dbReference type="STRING" id="60547.GCA_000751215_03170"/>